<dbReference type="RefSeq" id="WP_089683090.1">
    <property type="nucleotide sequence ID" value="NZ_FNES01000002.1"/>
</dbReference>
<dbReference type="STRING" id="376427.SAMN04487954_102281"/>
<dbReference type="Gene3D" id="2.40.170.20">
    <property type="entry name" value="TonB-dependent receptor, beta-barrel domain"/>
    <property type="match status" value="1"/>
</dbReference>
<evidence type="ECO:0000256" key="12">
    <source>
        <dbReference type="RuleBase" id="RU003357"/>
    </source>
</evidence>
<sequence length="662" mass="72549">MRLPMNRTVLAGGLALLAGGPAFGQQTQQLSDVVVTAAGFEQQTKNAPASISVIAREQLEDRHYRDVTDALRDVPGVIVTGGGSGDNGYDISIRGMPAQYTLILVDGKPRSSRESRPNGSAGFEQDWLPPLQAIERIEVVRGPMSTLYGSDAIGGVINVITRKVAREWHGSVQLDSVLQDDSRSGDSRQGNVYLSGPLVEDLLGLQVYGRASERDEDDIINGYEEKSLQSLTARLSLTPGENHDFALEAGRTDQERTSLMGHSAPSEGCRGGCSDSFSEHYREHASLSHTGRWGIGTSESFVQREATKNEARDMKITNTTAKSSLVLPLREHMLTLGVSYEEEALDDATSNQISDRTHVENSQWALFVEDEWWLTDDWALTGGVRLDDDENYGSHVSPRLYSVWNLAPEWTLKGGVSTGYRSPNLREMTSDWGAISRGGTTYGNPDLEPETSLNKELSLLYSAANGFSGSLTVFHNDFEDKITRLPCLSVGMSAAECPPETQYDLDENGNLNTNTRVNVDEAVTQGVELSLTAPLSDALALTGSYTYTDSEQKSGEYEGEPLTQLPEHQVSASLDWSINDKLSQWTKVTYRGKESQPTTGPSQSSIVAPSYTFVDAGVGYQLTPQAKVNVGIYNLFDEDITYDEYGYVEDGRRLWLGLQVDF</sequence>
<dbReference type="InterPro" id="IPR010917">
    <property type="entry name" value="TonB_rcpt_CS"/>
</dbReference>
<evidence type="ECO:0000256" key="2">
    <source>
        <dbReference type="ARBA" id="ARBA00022448"/>
    </source>
</evidence>
<keyword evidence="4 10" id="KW-0812">Transmembrane</keyword>
<dbReference type="Gene3D" id="2.170.130.10">
    <property type="entry name" value="TonB-dependent receptor, plug domain"/>
    <property type="match status" value="1"/>
</dbReference>
<dbReference type="GO" id="GO:0015344">
    <property type="term" value="F:siderophore uptake transmembrane transporter activity"/>
    <property type="evidence" value="ECO:0007669"/>
    <property type="project" value="TreeGrafter"/>
</dbReference>
<evidence type="ECO:0000256" key="10">
    <source>
        <dbReference type="PROSITE-ProRule" id="PRU01360"/>
    </source>
</evidence>
<keyword evidence="7 12" id="KW-0798">TonB box</keyword>
<evidence type="ECO:0000256" key="1">
    <source>
        <dbReference type="ARBA" id="ARBA00004571"/>
    </source>
</evidence>
<comment type="similarity">
    <text evidence="10 12">Belongs to the TonB-dependent receptor family.</text>
</comment>
<feature type="chain" id="PRO_5011661106" evidence="13">
    <location>
        <begin position="25"/>
        <end position="662"/>
    </location>
</feature>
<dbReference type="InterPro" id="IPR036942">
    <property type="entry name" value="Beta-barrel_TonB_sf"/>
</dbReference>
<comment type="subcellular location">
    <subcellularLocation>
        <location evidence="1 10">Cell outer membrane</location>
        <topology evidence="1 10">Multi-pass membrane protein</topology>
    </subcellularLocation>
</comment>
<evidence type="ECO:0000256" key="3">
    <source>
        <dbReference type="ARBA" id="ARBA00022452"/>
    </source>
</evidence>
<dbReference type="InterPro" id="IPR012910">
    <property type="entry name" value="Plug_dom"/>
</dbReference>
<dbReference type="Proteomes" id="UP000198525">
    <property type="component" value="Unassembled WGS sequence"/>
</dbReference>
<keyword evidence="8 10" id="KW-0472">Membrane</keyword>
<feature type="domain" description="TonB-dependent receptor plug" evidence="15">
    <location>
        <begin position="45"/>
        <end position="156"/>
    </location>
</feature>
<dbReference type="OrthoDB" id="9764669at2"/>
<dbReference type="SUPFAM" id="SSF56935">
    <property type="entry name" value="Porins"/>
    <property type="match status" value="1"/>
</dbReference>
<dbReference type="GO" id="GO:0044718">
    <property type="term" value="P:siderophore transmembrane transport"/>
    <property type="evidence" value="ECO:0007669"/>
    <property type="project" value="TreeGrafter"/>
</dbReference>
<dbReference type="PANTHER" id="PTHR30069:SF53">
    <property type="entry name" value="COLICIN I RECEPTOR-RELATED"/>
    <property type="match status" value="1"/>
</dbReference>
<dbReference type="InterPro" id="IPR000531">
    <property type="entry name" value="Beta-barrel_TonB"/>
</dbReference>
<accession>A0A1G8Q4Q5</accession>
<dbReference type="Pfam" id="PF07715">
    <property type="entry name" value="Plug"/>
    <property type="match status" value="1"/>
</dbReference>
<keyword evidence="5 13" id="KW-0732">Signal</keyword>
<feature type="signal peptide" evidence="13">
    <location>
        <begin position="1"/>
        <end position="24"/>
    </location>
</feature>
<dbReference type="CDD" id="cd01347">
    <property type="entry name" value="ligand_gated_channel"/>
    <property type="match status" value="1"/>
</dbReference>
<evidence type="ECO:0000256" key="11">
    <source>
        <dbReference type="PROSITE-ProRule" id="PRU10144"/>
    </source>
</evidence>
<dbReference type="GO" id="GO:0009279">
    <property type="term" value="C:cell outer membrane"/>
    <property type="evidence" value="ECO:0007669"/>
    <property type="project" value="UniProtKB-SubCell"/>
</dbReference>
<dbReference type="InterPro" id="IPR039426">
    <property type="entry name" value="TonB-dep_rcpt-like"/>
</dbReference>
<feature type="short sequence motif" description="TonB C-terminal box" evidence="11">
    <location>
        <begin position="645"/>
        <end position="662"/>
    </location>
</feature>
<dbReference type="PANTHER" id="PTHR30069">
    <property type="entry name" value="TONB-DEPENDENT OUTER MEMBRANE RECEPTOR"/>
    <property type="match status" value="1"/>
</dbReference>
<evidence type="ECO:0000256" key="5">
    <source>
        <dbReference type="ARBA" id="ARBA00022729"/>
    </source>
</evidence>
<dbReference type="PROSITE" id="PS01156">
    <property type="entry name" value="TONB_DEPENDENT_REC_2"/>
    <property type="match status" value="1"/>
</dbReference>
<evidence type="ECO:0000256" key="9">
    <source>
        <dbReference type="ARBA" id="ARBA00023237"/>
    </source>
</evidence>
<protein>
    <submittedName>
        <fullName evidence="16">Outer membrane receptor for ferrienterochelin and colicins</fullName>
    </submittedName>
</protein>
<dbReference type="AlphaFoldDB" id="A0A1G8Q4Q5"/>
<keyword evidence="2 10" id="KW-0813">Transport</keyword>
<feature type="domain" description="TonB-dependent receptor-like beta-barrel" evidence="14">
    <location>
        <begin position="225"/>
        <end position="635"/>
    </location>
</feature>
<evidence type="ECO:0000256" key="6">
    <source>
        <dbReference type="ARBA" id="ARBA00023065"/>
    </source>
</evidence>
<organism evidence="16 17">
    <name type="scientific">Billgrantia gudaonensis</name>
    <dbReference type="NCBI Taxonomy" id="376427"/>
    <lineage>
        <taxon>Bacteria</taxon>
        <taxon>Pseudomonadati</taxon>
        <taxon>Pseudomonadota</taxon>
        <taxon>Gammaproteobacteria</taxon>
        <taxon>Oceanospirillales</taxon>
        <taxon>Halomonadaceae</taxon>
        <taxon>Billgrantia</taxon>
    </lineage>
</organism>
<dbReference type="Pfam" id="PF00593">
    <property type="entry name" value="TonB_dep_Rec_b-barrel"/>
    <property type="match status" value="1"/>
</dbReference>
<gene>
    <name evidence="16" type="ORF">SAMN04487954_102281</name>
</gene>
<evidence type="ECO:0000259" key="15">
    <source>
        <dbReference type="Pfam" id="PF07715"/>
    </source>
</evidence>
<keyword evidence="3 10" id="KW-1134">Transmembrane beta strand</keyword>
<dbReference type="EMBL" id="FNES01000002">
    <property type="protein sequence ID" value="SDI99060.1"/>
    <property type="molecule type" value="Genomic_DNA"/>
</dbReference>
<keyword evidence="16" id="KW-0675">Receptor</keyword>
<evidence type="ECO:0000313" key="17">
    <source>
        <dbReference type="Proteomes" id="UP000198525"/>
    </source>
</evidence>
<keyword evidence="9 10" id="KW-0998">Cell outer membrane</keyword>
<dbReference type="InterPro" id="IPR037066">
    <property type="entry name" value="Plug_dom_sf"/>
</dbReference>
<reference evidence="16 17" key="1">
    <citation type="submission" date="2016-10" db="EMBL/GenBank/DDBJ databases">
        <authorList>
            <person name="de Groot N.N."/>
        </authorList>
    </citation>
    <scope>NUCLEOTIDE SEQUENCE [LARGE SCALE GENOMIC DNA]</scope>
    <source>
        <strain evidence="16 17">CGMCC 1.6133</strain>
    </source>
</reference>
<evidence type="ECO:0000313" key="16">
    <source>
        <dbReference type="EMBL" id="SDI99060.1"/>
    </source>
</evidence>
<dbReference type="PROSITE" id="PS52016">
    <property type="entry name" value="TONB_DEPENDENT_REC_3"/>
    <property type="match status" value="1"/>
</dbReference>
<evidence type="ECO:0000256" key="4">
    <source>
        <dbReference type="ARBA" id="ARBA00022692"/>
    </source>
</evidence>
<keyword evidence="6" id="KW-0406">Ion transport</keyword>
<evidence type="ECO:0000259" key="14">
    <source>
        <dbReference type="Pfam" id="PF00593"/>
    </source>
</evidence>
<name>A0A1G8Q4Q5_9GAMM</name>
<evidence type="ECO:0000256" key="13">
    <source>
        <dbReference type="SAM" id="SignalP"/>
    </source>
</evidence>
<evidence type="ECO:0000256" key="7">
    <source>
        <dbReference type="ARBA" id="ARBA00023077"/>
    </source>
</evidence>
<keyword evidence="17" id="KW-1185">Reference proteome</keyword>
<dbReference type="NCBIfam" id="NF010010">
    <property type="entry name" value="PRK13483.1"/>
    <property type="match status" value="1"/>
</dbReference>
<proteinExistence type="inferred from homology"/>
<evidence type="ECO:0000256" key="8">
    <source>
        <dbReference type="ARBA" id="ARBA00023136"/>
    </source>
</evidence>